<dbReference type="SUPFAM" id="SSF54695">
    <property type="entry name" value="POZ domain"/>
    <property type="match status" value="1"/>
</dbReference>
<feature type="chain" id="PRO_5003404152" description="BTB domain-containing protein" evidence="1">
    <location>
        <begin position="21"/>
        <end position="142"/>
    </location>
</feature>
<sequence length="142" mass="16223">MSLPSHFLLLLLFTIRAVLTGNVIRLDVGGTVFKSTKDTLMKLDGTLKTMLEEMDTEQTNGIFIDRSPEHFDTILNFLRDESVDLPDSMEDRKEILREAEYYELDGLVELCKSKIPETSYDINFVESDTDLLQIITSPEKSL</sequence>
<evidence type="ECO:0000313" key="3">
    <source>
        <dbReference type="EMBL" id="EGT44444.1"/>
    </source>
</evidence>
<name>G0MUZ8_CAEBE</name>
<dbReference type="PANTHER" id="PTHR11145">
    <property type="entry name" value="BTB/POZ DOMAIN-CONTAINING ADAPTER FOR CUL3-MEDIATED RHOA DEGRADATION PROTEIN FAMILY MEMBER"/>
    <property type="match status" value="1"/>
</dbReference>
<dbReference type="PROSITE" id="PS50097">
    <property type="entry name" value="BTB"/>
    <property type="match status" value="1"/>
</dbReference>
<dbReference type="AlphaFoldDB" id="G0MUZ8"/>
<accession>G0MUZ8</accession>
<feature type="signal peptide" evidence="1">
    <location>
        <begin position="1"/>
        <end position="20"/>
    </location>
</feature>
<keyword evidence="1" id="KW-0732">Signal</keyword>
<dbReference type="OMA" id="CKSKIPE"/>
<organism evidence="4">
    <name type="scientific">Caenorhabditis brenneri</name>
    <name type="common">Nematode worm</name>
    <dbReference type="NCBI Taxonomy" id="135651"/>
    <lineage>
        <taxon>Eukaryota</taxon>
        <taxon>Metazoa</taxon>
        <taxon>Ecdysozoa</taxon>
        <taxon>Nematoda</taxon>
        <taxon>Chromadorea</taxon>
        <taxon>Rhabditida</taxon>
        <taxon>Rhabditina</taxon>
        <taxon>Rhabditomorpha</taxon>
        <taxon>Rhabditoidea</taxon>
        <taxon>Rhabditidae</taxon>
        <taxon>Peloderinae</taxon>
        <taxon>Caenorhabditis</taxon>
    </lineage>
</organism>
<feature type="domain" description="BTB" evidence="2">
    <location>
        <begin position="22"/>
        <end position="87"/>
    </location>
</feature>
<gene>
    <name evidence="3" type="ORF">CAEBREN_25218</name>
</gene>
<dbReference type="OrthoDB" id="2414723at2759"/>
<dbReference type="InterPro" id="IPR000210">
    <property type="entry name" value="BTB/POZ_dom"/>
</dbReference>
<reference evidence="4" key="1">
    <citation type="submission" date="2011-07" db="EMBL/GenBank/DDBJ databases">
        <authorList>
            <consortium name="Caenorhabditis brenneri Sequencing and Analysis Consortium"/>
            <person name="Wilson R.K."/>
        </authorList>
    </citation>
    <scope>NUCLEOTIDE SEQUENCE [LARGE SCALE GENOMIC DNA]</scope>
    <source>
        <strain evidence="4">PB2801</strain>
    </source>
</reference>
<dbReference type="InterPro" id="IPR011333">
    <property type="entry name" value="SKP1/BTB/POZ_sf"/>
</dbReference>
<dbReference type="Proteomes" id="UP000008068">
    <property type="component" value="Unassembled WGS sequence"/>
</dbReference>
<dbReference type="InParanoid" id="G0MUZ8"/>
<dbReference type="EMBL" id="GL379813">
    <property type="protein sequence ID" value="EGT44444.1"/>
    <property type="molecule type" value="Genomic_DNA"/>
</dbReference>
<evidence type="ECO:0000313" key="4">
    <source>
        <dbReference type="Proteomes" id="UP000008068"/>
    </source>
</evidence>
<dbReference type="SMART" id="SM00225">
    <property type="entry name" value="BTB"/>
    <property type="match status" value="1"/>
</dbReference>
<dbReference type="Gene3D" id="3.30.710.10">
    <property type="entry name" value="Potassium Channel Kv1.1, Chain A"/>
    <property type="match status" value="1"/>
</dbReference>
<protein>
    <recommendedName>
        <fullName evidence="2">BTB domain-containing protein</fullName>
    </recommendedName>
</protein>
<dbReference type="InterPro" id="IPR003131">
    <property type="entry name" value="T1-type_BTB"/>
</dbReference>
<dbReference type="Pfam" id="PF02214">
    <property type="entry name" value="BTB_2"/>
    <property type="match status" value="1"/>
</dbReference>
<proteinExistence type="predicted"/>
<dbReference type="GO" id="GO:0051260">
    <property type="term" value="P:protein homooligomerization"/>
    <property type="evidence" value="ECO:0007669"/>
    <property type="project" value="InterPro"/>
</dbReference>
<evidence type="ECO:0000259" key="2">
    <source>
        <dbReference type="PROSITE" id="PS50097"/>
    </source>
</evidence>
<dbReference type="STRING" id="135651.G0MUZ8"/>
<evidence type="ECO:0000256" key="1">
    <source>
        <dbReference type="SAM" id="SignalP"/>
    </source>
</evidence>
<dbReference type="eggNOG" id="KOG2716">
    <property type="taxonomic scope" value="Eukaryota"/>
</dbReference>
<dbReference type="PANTHER" id="PTHR11145:SF19">
    <property type="entry name" value="BTB DOMAIN-CONTAINING PROTEIN-RELATED"/>
    <property type="match status" value="1"/>
</dbReference>
<keyword evidence="4" id="KW-1185">Reference proteome</keyword>
<dbReference type="InterPro" id="IPR045068">
    <property type="entry name" value="BACURD1-3"/>
</dbReference>
<dbReference type="HOGENOM" id="CLU_124090_2_0_1"/>